<evidence type="ECO:0000256" key="9">
    <source>
        <dbReference type="ARBA" id="ARBA00022777"/>
    </source>
</evidence>
<dbReference type="Proteomes" id="UP000576209">
    <property type="component" value="Unassembled WGS sequence"/>
</dbReference>
<comment type="subcellular location">
    <subcellularLocation>
        <location evidence="2 13">Cytoplasm</location>
    </subcellularLocation>
</comment>
<dbReference type="RefSeq" id="WP_183494703.1">
    <property type="nucleotide sequence ID" value="NZ_JACIFF010000002.1"/>
</dbReference>
<dbReference type="InterPro" id="IPR027417">
    <property type="entry name" value="P-loop_NTPase"/>
</dbReference>
<evidence type="ECO:0000256" key="10">
    <source>
        <dbReference type="ARBA" id="ARBA00022840"/>
    </source>
</evidence>
<keyword evidence="8 13" id="KW-0547">Nucleotide-binding</keyword>
<evidence type="ECO:0000256" key="1">
    <source>
        <dbReference type="ARBA" id="ARBA00003531"/>
    </source>
</evidence>
<dbReference type="GO" id="GO:0005524">
    <property type="term" value="F:ATP binding"/>
    <property type="evidence" value="ECO:0007669"/>
    <property type="project" value="UniProtKB-UniRule"/>
</dbReference>
<feature type="region of interest" description="Disordered" evidence="14">
    <location>
        <begin position="191"/>
        <end position="211"/>
    </location>
</feature>
<evidence type="ECO:0000256" key="12">
    <source>
        <dbReference type="ARBA" id="ARBA00048594"/>
    </source>
</evidence>
<evidence type="ECO:0000313" key="16">
    <source>
        <dbReference type="EMBL" id="MBB4078451.1"/>
    </source>
</evidence>
<sequence>MLPEQAHGKLLIFTAPSGAGKTTIVRHLLQSFDGLAFSVSATTRPARPGEVHGRDYYFLSKEEFMGRVAAGDFVEYEEVYPGRLYGTLHSELHRNWARGNAVVFDIEVKGATNIKAHYPEGSLAVFVAPPSREILFQRLRDRSTEDADSLRVRIARAGEELGYRDRFDRVLVNDDLPTALAEAERITREFLASQSVGHPRSDPGYHPPAGA</sequence>
<reference evidence="16 17" key="1">
    <citation type="submission" date="2020-08" db="EMBL/GenBank/DDBJ databases">
        <title>Genomic Encyclopedia of Type Strains, Phase IV (KMG-IV): sequencing the most valuable type-strain genomes for metagenomic binning, comparative biology and taxonomic classification.</title>
        <authorList>
            <person name="Goeker M."/>
        </authorList>
    </citation>
    <scope>NUCLEOTIDE SEQUENCE [LARGE SCALE GENOMIC DNA]</scope>
    <source>
        <strain evidence="16 17">DSM 105137</strain>
    </source>
</reference>
<evidence type="ECO:0000256" key="6">
    <source>
        <dbReference type="ARBA" id="ARBA00022490"/>
    </source>
</evidence>
<dbReference type="SMART" id="SM00072">
    <property type="entry name" value="GuKc"/>
    <property type="match status" value="1"/>
</dbReference>
<dbReference type="NCBIfam" id="TIGR03263">
    <property type="entry name" value="guanyl_kin"/>
    <property type="match status" value="1"/>
</dbReference>
<name>A0A840DZN1_9BACT</name>
<dbReference type="EC" id="2.7.4.8" evidence="4 13"/>
<gene>
    <name evidence="13" type="primary">gmk</name>
    <name evidence="16" type="ORF">GGR28_001064</name>
</gene>
<keyword evidence="17" id="KW-1185">Reference proteome</keyword>
<keyword evidence="9 13" id="KW-0418">Kinase</keyword>
<evidence type="ECO:0000259" key="15">
    <source>
        <dbReference type="PROSITE" id="PS50052"/>
    </source>
</evidence>
<dbReference type="InterPro" id="IPR008144">
    <property type="entry name" value="Guanylate_kin-like_dom"/>
</dbReference>
<dbReference type="EMBL" id="JACIFF010000002">
    <property type="protein sequence ID" value="MBB4078451.1"/>
    <property type="molecule type" value="Genomic_DNA"/>
</dbReference>
<comment type="caution">
    <text evidence="16">The sequence shown here is derived from an EMBL/GenBank/DDBJ whole genome shotgun (WGS) entry which is preliminary data.</text>
</comment>
<dbReference type="GO" id="GO:0004385">
    <property type="term" value="F:GMP kinase activity"/>
    <property type="evidence" value="ECO:0007669"/>
    <property type="project" value="UniProtKB-UniRule"/>
</dbReference>
<dbReference type="PANTHER" id="PTHR23117">
    <property type="entry name" value="GUANYLATE KINASE-RELATED"/>
    <property type="match status" value="1"/>
</dbReference>
<dbReference type="InterPro" id="IPR020590">
    <property type="entry name" value="Guanylate_kinase_CS"/>
</dbReference>
<evidence type="ECO:0000256" key="8">
    <source>
        <dbReference type="ARBA" id="ARBA00022741"/>
    </source>
</evidence>
<evidence type="ECO:0000256" key="13">
    <source>
        <dbReference type="HAMAP-Rule" id="MF_00328"/>
    </source>
</evidence>
<feature type="domain" description="Guanylate kinase-like" evidence="15">
    <location>
        <begin position="8"/>
        <end position="188"/>
    </location>
</feature>
<dbReference type="PROSITE" id="PS00856">
    <property type="entry name" value="GUANYLATE_KINASE_1"/>
    <property type="match status" value="1"/>
</dbReference>
<feature type="binding site" evidence="13">
    <location>
        <begin position="15"/>
        <end position="22"/>
    </location>
    <ligand>
        <name>ATP</name>
        <dbReference type="ChEBI" id="CHEBI:30616"/>
    </ligand>
</feature>
<dbReference type="HAMAP" id="MF_00328">
    <property type="entry name" value="Guanylate_kinase"/>
    <property type="match status" value="1"/>
</dbReference>
<dbReference type="PANTHER" id="PTHR23117:SF13">
    <property type="entry name" value="GUANYLATE KINASE"/>
    <property type="match status" value="1"/>
</dbReference>
<dbReference type="FunFam" id="3.30.63.10:FF:000005">
    <property type="entry name" value="Guanylate kinase"/>
    <property type="match status" value="1"/>
</dbReference>
<evidence type="ECO:0000256" key="14">
    <source>
        <dbReference type="SAM" id="MobiDB-lite"/>
    </source>
</evidence>
<dbReference type="Pfam" id="PF00625">
    <property type="entry name" value="Guanylate_kin"/>
    <property type="match status" value="1"/>
</dbReference>
<evidence type="ECO:0000256" key="5">
    <source>
        <dbReference type="ARBA" id="ARBA00016296"/>
    </source>
</evidence>
<comment type="catalytic activity">
    <reaction evidence="12 13">
        <text>GMP + ATP = GDP + ADP</text>
        <dbReference type="Rhea" id="RHEA:20780"/>
        <dbReference type="ChEBI" id="CHEBI:30616"/>
        <dbReference type="ChEBI" id="CHEBI:58115"/>
        <dbReference type="ChEBI" id="CHEBI:58189"/>
        <dbReference type="ChEBI" id="CHEBI:456216"/>
        <dbReference type="EC" id="2.7.4.8"/>
    </reaction>
</comment>
<organism evidence="16 17">
    <name type="scientific">Neolewinella aquimaris</name>
    <dbReference type="NCBI Taxonomy" id="1835722"/>
    <lineage>
        <taxon>Bacteria</taxon>
        <taxon>Pseudomonadati</taxon>
        <taxon>Bacteroidota</taxon>
        <taxon>Saprospiria</taxon>
        <taxon>Saprospirales</taxon>
        <taxon>Lewinellaceae</taxon>
        <taxon>Neolewinella</taxon>
    </lineage>
</organism>
<evidence type="ECO:0000256" key="4">
    <source>
        <dbReference type="ARBA" id="ARBA00012961"/>
    </source>
</evidence>
<protein>
    <recommendedName>
        <fullName evidence="5 13">Guanylate kinase</fullName>
        <ecNumber evidence="4 13">2.7.4.8</ecNumber>
    </recommendedName>
    <alternativeName>
        <fullName evidence="11 13">GMP kinase</fullName>
    </alternativeName>
</protein>
<dbReference type="CDD" id="cd00071">
    <property type="entry name" value="GMPK"/>
    <property type="match status" value="1"/>
</dbReference>
<dbReference type="SUPFAM" id="SSF52540">
    <property type="entry name" value="P-loop containing nucleoside triphosphate hydrolases"/>
    <property type="match status" value="1"/>
</dbReference>
<keyword evidence="6 13" id="KW-0963">Cytoplasm</keyword>
<comment type="function">
    <text evidence="1 13">Essential for recycling GMP and indirectly, cGMP.</text>
</comment>
<keyword evidence="10 13" id="KW-0067">ATP-binding</keyword>
<keyword evidence="7 13" id="KW-0808">Transferase</keyword>
<accession>A0A840DZN1</accession>
<dbReference type="InterPro" id="IPR008145">
    <property type="entry name" value="GK/Ca_channel_bsu"/>
</dbReference>
<dbReference type="AlphaFoldDB" id="A0A840DZN1"/>
<dbReference type="PROSITE" id="PS50052">
    <property type="entry name" value="GUANYLATE_KINASE_2"/>
    <property type="match status" value="1"/>
</dbReference>
<comment type="similarity">
    <text evidence="3 13">Belongs to the guanylate kinase family.</text>
</comment>
<dbReference type="GO" id="GO:0005829">
    <property type="term" value="C:cytosol"/>
    <property type="evidence" value="ECO:0007669"/>
    <property type="project" value="TreeGrafter"/>
</dbReference>
<dbReference type="InterPro" id="IPR017665">
    <property type="entry name" value="Guanylate_kinase"/>
</dbReference>
<evidence type="ECO:0000256" key="7">
    <source>
        <dbReference type="ARBA" id="ARBA00022679"/>
    </source>
</evidence>
<evidence type="ECO:0000256" key="2">
    <source>
        <dbReference type="ARBA" id="ARBA00004496"/>
    </source>
</evidence>
<dbReference type="Gene3D" id="3.30.63.10">
    <property type="entry name" value="Guanylate Kinase phosphate binding domain"/>
    <property type="match status" value="1"/>
</dbReference>
<proteinExistence type="inferred from homology"/>
<dbReference type="Gene3D" id="3.40.50.300">
    <property type="entry name" value="P-loop containing nucleotide triphosphate hydrolases"/>
    <property type="match status" value="1"/>
</dbReference>
<evidence type="ECO:0000256" key="3">
    <source>
        <dbReference type="ARBA" id="ARBA00005790"/>
    </source>
</evidence>
<evidence type="ECO:0000256" key="11">
    <source>
        <dbReference type="ARBA" id="ARBA00030128"/>
    </source>
</evidence>
<evidence type="ECO:0000313" key="17">
    <source>
        <dbReference type="Proteomes" id="UP000576209"/>
    </source>
</evidence>